<dbReference type="PROSITE" id="PS50158">
    <property type="entry name" value="ZF_CCHC"/>
    <property type="match status" value="1"/>
</dbReference>
<evidence type="ECO:0000259" key="8">
    <source>
        <dbReference type="PROSITE" id="PS50158"/>
    </source>
</evidence>
<feature type="transmembrane region" description="Helical" evidence="7">
    <location>
        <begin position="36"/>
        <end position="59"/>
    </location>
</feature>
<feature type="compositionally biased region" description="Polar residues" evidence="6">
    <location>
        <begin position="833"/>
        <end position="847"/>
    </location>
</feature>
<comment type="caution">
    <text evidence="10">The sequence shown here is derived from an EMBL/GenBank/DDBJ whole genome shotgun (WGS) entry which is preliminary data.</text>
</comment>
<evidence type="ECO:0000313" key="10">
    <source>
        <dbReference type="EMBL" id="CAA7042880.1"/>
    </source>
</evidence>
<dbReference type="GO" id="GO:0008270">
    <property type="term" value="F:zinc ion binding"/>
    <property type="evidence" value="ECO:0007669"/>
    <property type="project" value="UniProtKB-KW"/>
</dbReference>
<dbReference type="OrthoDB" id="1729718at2759"/>
<feature type="compositionally biased region" description="Acidic residues" evidence="6">
    <location>
        <begin position="863"/>
        <end position="878"/>
    </location>
</feature>
<dbReference type="Gene3D" id="3.30.420.10">
    <property type="entry name" value="Ribonuclease H-like superfamily/Ribonuclease H"/>
    <property type="match status" value="1"/>
</dbReference>
<dbReference type="InterPro" id="IPR012337">
    <property type="entry name" value="RNaseH-like_sf"/>
</dbReference>
<keyword evidence="4" id="KW-0378">Hydrolase</keyword>
<dbReference type="GO" id="GO:0006508">
    <property type="term" value="P:proteolysis"/>
    <property type="evidence" value="ECO:0007669"/>
    <property type="project" value="UniProtKB-KW"/>
</dbReference>
<proteinExistence type="predicted"/>
<dbReference type="SUPFAM" id="SSF53098">
    <property type="entry name" value="Ribonuclease H-like"/>
    <property type="match status" value="1"/>
</dbReference>
<dbReference type="Pfam" id="PF07727">
    <property type="entry name" value="RVT_2"/>
    <property type="match status" value="1"/>
</dbReference>
<organism evidence="10 11">
    <name type="scientific">Microthlaspi erraticum</name>
    <dbReference type="NCBI Taxonomy" id="1685480"/>
    <lineage>
        <taxon>Eukaryota</taxon>
        <taxon>Viridiplantae</taxon>
        <taxon>Streptophyta</taxon>
        <taxon>Embryophyta</taxon>
        <taxon>Tracheophyta</taxon>
        <taxon>Spermatophyta</taxon>
        <taxon>Magnoliopsida</taxon>
        <taxon>eudicotyledons</taxon>
        <taxon>Gunneridae</taxon>
        <taxon>Pentapetalae</taxon>
        <taxon>rosids</taxon>
        <taxon>malvids</taxon>
        <taxon>Brassicales</taxon>
        <taxon>Brassicaceae</taxon>
        <taxon>Coluteocarpeae</taxon>
        <taxon>Microthlaspi</taxon>
    </lineage>
</organism>
<dbReference type="InterPro" id="IPR036875">
    <property type="entry name" value="Znf_CCHC_sf"/>
</dbReference>
<feature type="region of interest" description="Disordered" evidence="6">
    <location>
        <begin position="805"/>
        <end position="890"/>
    </location>
</feature>
<keyword evidence="5" id="KW-0862">Zinc</keyword>
<dbReference type="InterPro" id="IPR001878">
    <property type="entry name" value="Znf_CCHC"/>
</dbReference>
<dbReference type="InterPro" id="IPR054722">
    <property type="entry name" value="PolX-like_BBD"/>
</dbReference>
<evidence type="ECO:0000256" key="6">
    <source>
        <dbReference type="SAM" id="MobiDB-lite"/>
    </source>
</evidence>
<feature type="domain" description="Integrase catalytic" evidence="9">
    <location>
        <begin position="553"/>
        <end position="729"/>
    </location>
</feature>
<keyword evidence="7" id="KW-1133">Transmembrane helix</keyword>
<dbReference type="InterPro" id="IPR001584">
    <property type="entry name" value="Integrase_cat-core"/>
</dbReference>
<dbReference type="Gene3D" id="4.10.60.10">
    <property type="entry name" value="Zinc finger, CCHC-type"/>
    <property type="match status" value="1"/>
</dbReference>
<evidence type="ECO:0000256" key="3">
    <source>
        <dbReference type="ARBA" id="ARBA00022750"/>
    </source>
</evidence>
<dbReference type="PANTHER" id="PTHR42648">
    <property type="entry name" value="TRANSPOSASE, PUTATIVE-RELATED"/>
    <property type="match status" value="1"/>
</dbReference>
<keyword evidence="7" id="KW-0472">Membrane</keyword>
<dbReference type="SMART" id="SM00343">
    <property type="entry name" value="ZnF_C2HC"/>
    <property type="match status" value="1"/>
</dbReference>
<dbReference type="Pfam" id="PF00665">
    <property type="entry name" value="rve"/>
    <property type="match status" value="1"/>
</dbReference>
<dbReference type="InterPro" id="IPR057670">
    <property type="entry name" value="SH3_retrovirus"/>
</dbReference>
<sequence>MMSDGRRDSFPQSLSYYLGLFLESLRGLIISGSSGFLLDFLVFWFSGFLDCLGFLFVIANLVTPENLRDFTVDGSSWILRREGSRWISLPGRRILVCGSISSWSARDPRARRRSGKGFTVTAKSEKAEEGSEPRKDPKKAAKDLRVRNLIGTFLSDLILRKVMSQPTALDMWRALEEEYQAKSLPNRIYLKQQFASFRMDESKTMEENLDTFLKLISDLASLQISISDEDQAIQLLTSLPPAYEPLVHTLKYGTGKETLTVREVKASAYAKEAELRHKGMLKRGKSSAEGKSKGKVNKAGKSACFICGKEGHWKRECPNRDQRKSGEASANVVSEPVQPLVLTASNRRGKTGEAYVNIVSEPVQPMVLTASTHSRADEWILDSGCTFHITPNRHLMFDVKEVEGGKVHMANDTHYQVKGIGKIKITNPDGSVVILTEVRYMSEMNRNLISYGMLERSGCNYRGEDYTVTFYKNGQKVLTGKYEDGLYYLQGTVSRPESNVAVPRNQMTSLWHSRLGHMSEKNMKILAKDGYLPNTEVGDLDFCESCVLGKAHKLSFPKAKHTTKGILEYVHSDLWGSPSTPESLGGCKYFVSFIDDYSKKVWSFFLRTKDQAFPAFKECKEAVENHTKKKVKCLRTDNGLEFCNTLFDDLCSRSGIKRHRTCTYTPQQNGVSERMNRTIMDKVRSMLAETGLGQEFWAEATSTAVYLINRTPNSTIEFQLPEEKWSGQKPDLSNLKRFGCTAYVHVTQDKTSPRAIKGVFVGYPFGVKGFRVWIPEEGKCTTSINVVFREEEVYKDTLSISKSDASTAPIKEKKKKSGRKVTFDTDIEKGPSASGTSINLDETSPSGGATPESGTDGSGSSESDSDSESSQDSEEEEGLTFNEEVQSESVQEIDNYLLARDRVRRVDVRPPSRYEDANFAAYALACSDDTETEEPKSYQEAMRSPNWKEWTNASDEEMDSLWKNHTWDLIDKPPNAKVVGCKWLYRIKSGIPAVLSKRFKSRLVAQGFSQKEGIDYNEVFSPVVKHVSIRIMLSAVVNNDYELEQMDVKTAFLHGDLEERILMQQPEGYIKKGDENKVCLLRKSLYGLKQSPRQWNLKFDSFMKEEKFIRSNGDPCVYMKNVKTKEAVYLLLYVDDILIASGSMAEIRLIKESLSRKFEMKDLGKASRILGMDIIRDREKGTLKLSQESYIEKVLKAFDMADAKSTTTPLATHFKLKSLTKAERKEEVVHMENKPYASAVGSLMYAMIGSRPDLAYAVGVISRFMSNPGREHWTAVKWVLRYLRGASKDCLTFTKNKEFSIEGFCDSDYATDIDKRRSVTGFIFQVWGNTISWRSNLQSVVALSTTEAEYMALTSAVREAIWLKGICEELGFETGAVKIHCDSQSALALAKNSVHHERTKHIATKYHFIRDIVAEETVKLFKIHTSRTSAQLLMGQAHQPYSATLGFT</sequence>
<evidence type="ECO:0000256" key="1">
    <source>
        <dbReference type="ARBA" id="ARBA00022670"/>
    </source>
</evidence>
<feature type="domain" description="CCHC-type" evidence="8">
    <location>
        <begin position="304"/>
        <end position="319"/>
    </location>
</feature>
<dbReference type="Proteomes" id="UP000467841">
    <property type="component" value="Unassembled WGS sequence"/>
</dbReference>
<dbReference type="EMBL" id="CACVBM020001274">
    <property type="protein sequence ID" value="CAA7042880.1"/>
    <property type="molecule type" value="Genomic_DNA"/>
</dbReference>
<accession>A0A6D2JMB2</accession>
<dbReference type="Pfam" id="PF13976">
    <property type="entry name" value="gag_pre-integrs"/>
    <property type="match status" value="1"/>
</dbReference>
<dbReference type="Pfam" id="PF14223">
    <property type="entry name" value="Retrotran_gag_2"/>
    <property type="match status" value="1"/>
</dbReference>
<dbReference type="Pfam" id="PF22936">
    <property type="entry name" value="Pol_BBD"/>
    <property type="match status" value="1"/>
</dbReference>
<evidence type="ECO:0000313" key="11">
    <source>
        <dbReference type="Proteomes" id="UP000467841"/>
    </source>
</evidence>
<dbReference type="InterPro" id="IPR025724">
    <property type="entry name" value="GAG-pre-integrase_dom"/>
</dbReference>
<keyword evidence="5" id="KW-0863">Zinc-finger</keyword>
<dbReference type="GO" id="GO:0004190">
    <property type="term" value="F:aspartic-type endopeptidase activity"/>
    <property type="evidence" value="ECO:0007669"/>
    <property type="project" value="UniProtKB-KW"/>
</dbReference>
<keyword evidence="3" id="KW-0064">Aspartyl protease</keyword>
<evidence type="ECO:0000256" key="5">
    <source>
        <dbReference type="PROSITE-ProRule" id="PRU00047"/>
    </source>
</evidence>
<dbReference type="PROSITE" id="PS50994">
    <property type="entry name" value="INTEGRASE"/>
    <property type="match status" value="1"/>
</dbReference>
<feature type="compositionally biased region" description="Basic and acidic residues" evidence="6">
    <location>
        <begin position="123"/>
        <end position="140"/>
    </location>
</feature>
<reference evidence="10" key="1">
    <citation type="submission" date="2020-01" db="EMBL/GenBank/DDBJ databases">
        <authorList>
            <person name="Mishra B."/>
        </authorList>
    </citation>
    <scope>NUCLEOTIDE SEQUENCE [LARGE SCALE GENOMIC DNA]</scope>
</reference>
<dbReference type="InterPro" id="IPR039537">
    <property type="entry name" value="Retrotran_Ty1/copia-like"/>
</dbReference>
<evidence type="ECO:0000256" key="2">
    <source>
        <dbReference type="ARBA" id="ARBA00022723"/>
    </source>
</evidence>
<dbReference type="InterPro" id="IPR043502">
    <property type="entry name" value="DNA/RNA_pol_sf"/>
</dbReference>
<protein>
    <submittedName>
        <fullName evidence="10">Uncharacterized protein</fullName>
    </submittedName>
</protein>
<dbReference type="GO" id="GO:0015074">
    <property type="term" value="P:DNA integration"/>
    <property type="evidence" value="ECO:0007669"/>
    <property type="project" value="InterPro"/>
</dbReference>
<dbReference type="PANTHER" id="PTHR42648:SF28">
    <property type="entry name" value="TRANSPOSON-ENCODED PROTEIN WITH RIBONUCLEASE H-LIKE AND RETROVIRUS ZINC FINGER-LIKE DOMAINS"/>
    <property type="match status" value="1"/>
</dbReference>
<dbReference type="SUPFAM" id="SSF56672">
    <property type="entry name" value="DNA/RNA polymerases"/>
    <property type="match status" value="1"/>
</dbReference>
<dbReference type="InterPro" id="IPR036397">
    <property type="entry name" value="RNaseH_sf"/>
</dbReference>
<keyword evidence="2" id="KW-0479">Metal-binding</keyword>
<feature type="region of interest" description="Disordered" evidence="6">
    <location>
        <begin position="107"/>
        <end position="140"/>
    </location>
</feature>
<feature type="compositionally biased region" description="Low complexity" evidence="6">
    <location>
        <begin position="852"/>
        <end position="862"/>
    </location>
</feature>
<dbReference type="CDD" id="cd09272">
    <property type="entry name" value="RNase_HI_RT_Ty1"/>
    <property type="match status" value="1"/>
</dbReference>
<gene>
    <name evidence="10" type="ORF">MERR_LOCUS30115</name>
</gene>
<keyword evidence="1" id="KW-0645">Protease</keyword>
<dbReference type="SUPFAM" id="SSF57756">
    <property type="entry name" value="Retrovirus zinc finger-like domains"/>
    <property type="match status" value="1"/>
</dbReference>
<keyword evidence="7" id="KW-0812">Transmembrane</keyword>
<evidence type="ECO:0000259" key="9">
    <source>
        <dbReference type="PROSITE" id="PS50994"/>
    </source>
</evidence>
<dbReference type="GO" id="GO:0003676">
    <property type="term" value="F:nucleic acid binding"/>
    <property type="evidence" value="ECO:0007669"/>
    <property type="project" value="InterPro"/>
</dbReference>
<dbReference type="Pfam" id="PF00098">
    <property type="entry name" value="zf-CCHC"/>
    <property type="match status" value="1"/>
</dbReference>
<evidence type="ECO:0000256" key="7">
    <source>
        <dbReference type="SAM" id="Phobius"/>
    </source>
</evidence>
<keyword evidence="11" id="KW-1185">Reference proteome</keyword>
<dbReference type="InterPro" id="IPR013103">
    <property type="entry name" value="RVT_2"/>
</dbReference>
<name>A0A6D2JMB2_9BRAS</name>
<dbReference type="Pfam" id="PF25597">
    <property type="entry name" value="SH3_retrovirus"/>
    <property type="match status" value="1"/>
</dbReference>
<evidence type="ECO:0000256" key="4">
    <source>
        <dbReference type="ARBA" id="ARBA00022801"/>
    </source>
</evidence>